<keyword evidence="4" id="KW-1185">Reference proteome</keyword>
<name>A0A8J2LJS6_9HEXA</name>
<proteinExistence type="predicted"/>
<sequence>MTCRHSKTLHMFHMTSLNLVQRGPCFGCWSKYNWFLWKSIEFGRGKNMPGDGDVSPGEEPESGIQNVSSNGFQYEKSDTAQEALNALNVEYSRLKEQYEALAKSKDSTVMRYANSEKEVIKLRKDLENSDKHIKSLMKDAELMSQKNKQLTVERNRLFQMSESKSNVIEEENRRLRIRVEDLQNELKGVEITKSQFLKDFTKEKNSLHDKVEQYAKQNSELQQELEKAGSDIEELRQRNVEAEEVDNLQKECDKLKEDLSSKEFIIKWTQDRVLALECECEQVRHHNVELLNDMSTCRSKEIELLAYTQQVTEKNVSLQSKLSSLEAKVSALEEDNKRMSTKIEESSGEAKGFERTLSIEKKGFSEEKQTLLDEIEEQKGQIFMLQQQLDEARGEIVLLKKKHDSSLKELSKELRRQIKDSSSLEGMSQSSRASSCSSLNTIETNPNKQNKTPELSLPERQDIELPVIPDQQVLVERILKLQRVLVKKQEKVDFLQDHGNQLVDELQKKCKIIQAYAMSQDPGALSSDLSDQSKAEVVKYGGVMASLYSSKPSDEGLTLELSLQINSKLQAVLEDALLKNITLKENISTLGAEIFKLTELNKQLQDKMETLGDKTVLQIFRSNLIYKSFRVFFVPIESHRLVNIGVDGSAIVFNVEELTLIRDVFSTILYLGC</sequence>
<feature type="coiled-coil region" evidence="1">
    <location>
        <begin position="77"/>
        <end position="104"/>
    </location>
</feature>
<feature type="coiled-coil region" evidence="1">
    <location>
        <begin position="308"/>
        <end position="402"/>
    </location>
</feature>
<dbReference type="GO" id="GO:0031267">
    <property type="term" value="F:small GTPase binding"/>
    <property type="evidence" value="ECO:0007669"/>
    <property type="project" value="TreeGrafter"/>
</dbReference>
<dbReference type="PANTHER" id="PTHR18911:SF5">
    <property type="entry name" value="COILED-COIL DOMAIN-CONTAINING PROTEIN 186"/>
    <property type="match status" value="1"/>
</dbReference>
<dbReference type="InterPro" id="IPR038830">
    <property type="entry name" value="CCDC186"/>
</dbReference>
<dbReference type="EMBL" id="CAJVCH010571175">
    <property type="protein sequence ID" value="CAG7836838.1"/>
    <property type="molecule type" value="Genomic_DNA"/>
</dbReference>
<feature type="compositionally biased region" description="Polar residues" evidence="2">
    <location>
        <begin position="439"/>
        <end position="453"/>
    </location>
</feature>
<organism evidence="3 4">
    <name type="scientific">Allacma fusca</name>
    <dbReference type="NCBI Taxonomy" id="39272"/>
    <lineage>
        <taxon>Eukaryota</taxon>
        <taxon>Metazoa</taxon>
        <taxon>Ecdysozoa</taxon>
        <taxon>Arthropoda</taxon>
        <taxon>Hexapoda</taxon>
        <taxon>Collembola</taxon>
        <taxon>Symphypleona</taxon>
        <taxon>Sminthuridae</taxon>
        <taxon>Allacma</taxon>
    </lineage>
</organism>
<evidence type="ECO:0000313" key="3">
    <source>
        <dbReference type="EMBL" id="CAG7836838.1"/>
    </source>
</evidence>
<dbReference type="PANTHER" id="PTHR18911">
    <property type="entry name" value="CTCL TUMOR ANTIGEN HD-CL-01"/>
    <property type="match status" value="1"/>
</dbReference>
<reference evidence="3" key="1">
    <citation type="submission" date="2021-06" db="EMBL/GenBank/DDBJ databases">
        <authorList>
            <person name="Hodson N. C."/>
            <person name="Mongue J. A."/>
            <person name="Jaron S. K."/>
        </authorList>
    </citation>
    <scope>NUCLEOTIDE SEQUENCE</scope>
</reference>
<dbReference type="OrthoDB" id="5583482at2759"/>
<keyword evidence="1" id="KW-0175">Coiled coil</keyword>
<feature type="coiled-coil region" evidence="1">
    <location>
        <begin position="133"/>
        <end position="265"/>
    </location>
</feature>
<gene>
    <name evidence="3" type="ORF">AFUS01_LOCUS46032</name>
</gene>
<protein>
    <submittedName>
        <fullName evidence="3">Uncharacterized protein</fullName>
    </submittedName>
</protein>
<dbReference type="AlphaFoldDB" id="A0A8J2LJS6"/>
<dbReference type="GO" id="GO:0099518">
    <property type="term" value="P:vesicle cytoskeletal trafficking"/>
    <property type="evidence" value="ECO:0007669"/>
    <property type="project" value="TreeGrafter"/>
</dbReference>
<feature type="compositionally biased region" description="Low complexity" evidence="2">
    <location>
        <begin position="428"/>
        <end position="438"/>
    </location>
</feature>
<evidence type="ECO:0000256" key="1">
    <source>
        <dbReference type="SAM" id="Coils"/>
    </source>
</evidence>
<dbReference type="Proteomes" id="UP000708208">
    <property type="component" value="Unassembled WGS sequence"/>
</dbReference>
<evidence type="ECO:0000256" key="2">
    <source>
        <dbReference type="SAM" id="MobiDB-lite"/>
    </source>
</evidence>
<feature type="region of interest" description="Disordered" evidence="2">
    <location>
        <begin position="418"/>
        <end position="455"/>
    </location>
</feature>
<comment type="caution">
    <text evidence="3">The sequence shown here is derived from an EMBL/GenBank/DDBJ whole genome shotgun (WGS) entry which is preliminary data.</text>
</comment>
<evidence type="ECO:0000313" key="4">
    <source>
        <dbReference type="Proteomes" id="UP000708208"/>
    </source>
</evidence>
<accession>A0A8J2LJS6</accession>
<dbReference type="GO" id="GO:0005802">
    <property type="term" value="C:trans-Golgi network"/>
    <property type="evidence" value="ECO:0007669"/>
    <property type="project" value="TreeGrafter"/>
</dbReference>